<gene>
    <name evidence="2" type="ORF">NDU88_003308</name>
</gene>
<feature type="region of interest" description="Disordered" evidence="1">
    <location>
        <begin position="62"/>
        <end position="119"/>
    </location>
</feature>
<reference evidence="2" key="1">
    <citation type="journal article" date="2022" name="bioRxiv">
        <title>Sequencing and chromosome-scale assembly of the giantPleurodeles waltlgenome.</title>
        <authorList>
            <person name="Brown T."/>
            <person name="Elewa A."/>
            <person name="Iarovenko S."/>
            <person name="Subramanian E."/>
            <person name="Araus A.J."/>
            <person name="Petzold A."/>
            <person name="Susuki M."/>
            <person name="Suzuki K.-i.T."/>
            <person name="Hayashi T."/>
            <person name="Toyoda A."/>
            <person name="Oliveira C."/>
            <person name="Osipova E."/>
            <person name="Leigh N.D."/>
            <person name="Simon A."/>
            <person name="Yun M.H."/>
        </authorList>
    </citation>
    <scope>NUCLEOTIDE SEQUENCE</scope>
    <source>
        <strain evidence="2">20211129_DDA</strain>
        <tissue evidence="2">Liver</tissue>
    </source>
</reference>
<sequence length="119" mass="12147">MPDLGAACADRCGCGIVNLVGSGGAYFSRLREDPGSGGDGRRRWPGARLAVRGRRCLGAPTCDLTGPPSDSSRAEVAPVTPGPVKRVPERCGRIVRSAGRNSKPARGGGTRGFPACGAN</sequence>
<comment type="caution">
    <text evidence="2">The sequence shown here is derived from an EMBL/GenBank/DDBJ whole genome shotgun (WGS) entry which is preliminary data.</text>
</comment>
<name>A0AAV7T4W2_PLEWA</name>
<dbReference type="AlphaFoldDB" id="A0AAV7T4W2"/>
<dbReference type="Proteomes" id="UP001066276">
    <property type="component" value="Chromosome 4_1"/>
</dbReference>
<evidence type="ECO:0000313" key="3">
    <source>
        <dbReference type="Proteomes" id="UP001066276"/>
    </source>
</evidence>
<dbReference type="EMBL" id="JANPWB010000007">
    <property type="protein sequence ID" value="KAJ1171447.1"/>
    <property type="molecule type" value="Genomic_DNA"/>
</dbReference>
<protein>
    <submittedName>
        <fullName evidence="2">Uncharacterized protein</fullName>
    </submittedName>
</protein>
<accession>A0AAV7T4W2</accession>
<organism evidence="2 3">
    <name type="scientific">Pleurodeles waltl</name>
    <name type="common">Iberian ribbed newt</name>
    <dbReference type="NCBI Taxonomy" id="8319"/>
    <lineage>
        <taxon>Eukaryota</taxon>
        <taxon>Metazoa</taxon>
        <taxon>Chordata</taxon>
        <taxon>Craniata</taxon>
        <taxon>Vertebrata</taxon>
        <taxon>Euteleostomi</taxon>
        <taxon>Amphibia</taxon>
        <taxon>Batrachia</taxon>
        <taxon>Caudata</taxon>
        <taxon>Salamandroidea</taxon>
        <taxon>Salamandridae</taxon>
        <taxon>Pleurodelinae</taxon>
        <taxon>Pleurodeles</taxon>
    </lineage>
</organism>
<proteinExistence type="predicted"/>
<evidence type="ECO:0000313" key="2">
    <source>
        <dbReference type="EMBL" id="KAJ1171447.1"/>
    </source>
</evidence>
<evidence type="ECO:0000256" key="1">
    <source>
        <dbReference type="SAM" id="MobiDB-lite"/>
    </source>
</evidence>
<keyword evidence="3" id="KW-1185">Reference proteome</keyword>